<reference evidence="1 2" key="1">
    <citation type="submission" date="2024-01" db="EMBL/GenBank/DDBJ databases">
        <title>The genomes of 5 underutilized Papilionoideae crops provide insights into root nodulation and disease resistanc.</title>
        <authorList>
            <person name="Jiang F."/>
        </authorList>
    </citation>
    <scope>NUCLEOTIDE SEQUENCE [LARGE SCALE GENOMIC DNA]</scope>
    <source>
        <strain evidence="1">LVBAO_FW01</strain>
        <tissue evidence="1">Leaves</tissue>
    </source>
</reference>
<comment type="caution">
    <text evidence="1">The sequence shown here is derived from an EMBL/GenBank/DDBJ whole genome shotgun (WGS) entry which is preliminary data.</text>
</comment>
<keyword evidence="2" id="KW-1185">Reference proteome</keyword>
<evidence type="ECO:0000313" key="1">
    <source>
        <dbReference type="EMBL" id="KAK7363699.1"/>
    </source>
</evidence>
<name>A0AAN9N4T3_CANGL</name>
<dbReference type="EMBL" id="JAYMYQ010000001">
    <property type="protein sequence ID" value="KAK7363699.1"/>
    <property type="molecule type" value="Genomic_DNA"/>
</dbReference>
<accession>A0AAN9N4T3</accession>
<organism evidence="1 2">
    <name type="scientific">Canavalia gladiata</name>
    <name type="common">Sword bean</name>
    <name type="synonym">Dolichos gladiatus</name>
    <dbReference type="NCBI Taxonomy" id="3824"/>
    <lineage>
        <taxon>Eukaryota</taxon>
        <taxon>Viridiplantae</taxon>
        <taxon>Streptophyta</taxon>
        <taxon>Embryophyta</taxon>
        <taxon>Tracheophyta</taxon>
        <taxon>Spermatophyta</taxon>
        <taxon>Magnoliopsida</taxon>
        <taxon>eudicotyledons</taxon>
        <taxon>Gunneridae</taxon>
        <taxon>Pentapetalae</taxon>
        <taxon>rosids</taxon>
        <taxon>fabids</taxon>
        <taxon>Fabales</taxon>
        <taxon>Fabaceae</taxon>
        <taxon>Papilionoideae</taxon>
        <taxon>50 kb inversion clade</taxon>
        <taxon>NPAAA clade</taxon>
        <taxon>indigoferoid/millettioid clade</taxon>
        <taxon>Phaseoleae</taxon>
        <taxon>Canavalia</taxon>
    </lineage>
</organism>
<gene>
    <name evidence="1" type="ORF">VNO77_05851</name>
</gene>
<proteinExistence type="predicted"/>
<dbReference type="AlphaFoldDB" id="A0AAN9N4T3"/>
<sequence>MECSISLGDDGRAGLEVLNGAQYLHLTKCNFFLDQLLFKLLHSKMIEQITPILKGLHKFKLRHNTSYLIPPLIDVTRLMHLELDPCHSSVTRLMRKPEVWCIRGLCCEASTSIFSRMHHFTKADIVRCFSVWLKVHHFIRDDKKNLLYNVKDLPLVCLQPVISLTVPRNLKLTL</sequence>
<protein>
    <submittedName>
        <fullName evidence="1">Uncharacterized protein</fullName>
    </submittedName>
</protein>
<dbReference type="Proteomes" id="UP001367508">
    <property type="component" value="Unassembled WGS sequence"/>
</dbReference>
<evidence type="ECO:0000313" key="2">
    <source>
        <dbReference type="Proteomes" id="UP001367508"/>
    </source>
</evidence>